<protein>
    <recommendedName>
        <fullName evidence="4">Secreted protein</fullName>
    </recommendedName>
</protein>
<reference evidence="2 3" key="1">
    <citation type="submission" date="2023-05" db="EMBL/GenBank/DDBJ databases">
        <title>Draft genome sequence of Streptomyces sp. B-S-A6 isolated from a cave soil in Thailand.</title>
        <authorList>
            <person name="Chamroensaksri N."/>
            <person name="Muangham S."/>
        </authorList>
    </citation>
    <scope>NUCLEOTIDE SEQUENCE [LARGE SCALE GENOMIC DNA]</scope>
    <source>
        <strain evidence="2 3">B-S-A6</strain>
    </source>
</reference>
<keyword evidence="1" id="KW-0732">Signal</keyword>
<evidence type="ECO:0008006" key="4">
    <source>
        <dbReference type="Google" id="ProtNLM"/>
    </source>
</evidence>
<dbReference type="EMBL" id="JASCIQ010000067">
    <property type="protein sequence ID" value="MDI3409300.1"/>
    <property type="molecule type" value="Genomic_DNA"/>
</dbReference>
<dbReference type="Proteomes" id="UP001223978">
    <property type="component" value="Unassembled WGS sequence"/>
</dbReference>
<gene>
    <name evidence="2" type="ORF">QIS96_36455</name>
</gene>
<sequence>MRSTLLRRTLIPATALALAAVLPAQASADTSTDLDPVPIPTAEQIAQEDALAALPVVTEGDARLVVAKAKVKVDVKIGAEIGVTTGHEYRRKIASGKYGHLQYGSWGYKTTWAKYETSADRCGKRLLRKGRATLPTSETGWRYWETNS</sequence>
<comment type="caution">
    <text evidence="2">The sequence shown here is derived from an EMBL/GenBank/DDBJ whole genome shotgun (WGS) entry which is preliminary data.</text>
</comment>
<evidence type="ECO:0000256" key="1">
    <source>
        <dbReference type="SAM" id="SignalP"/>
    </source>
</evidence>
<keyword evidence="3" id="KW-1185">Reference proteome</keyword>
<proteinExistence type="predicted"/>
<organism evidence="2 3">
    <name type="scientific">Streptomyces cavernicola</name>
    <dbReference type="NCBI Taxonomy" id="3043613"/>
    <lineage>
        <taxon>Bacteria</taxon>
        <taxon>Bacillati</taxon>
        <taxon>Actinomycetota</taxon>
        <taxon>Actinomycetes</taxon>
        <taxon>Kitasatosporales</taxon>
        <taxon>Streptomycetaceae</taxon>
        <taxon>Streptomyces</taxon>
    </lineage>
</organism>
<name>A0ABT6SM90_9ACTN</name>
<dbReference type="RefSeq" id="WP_282547170.1">
    <property type="nucleotide sequence ID" value="NZ_JASCIQ010000067.1"/>
</dbReference>
<feature type="signal peptide" evidence="1">
    <location>
        <begin position="1"/>
        <end position="28"/>
    </location>
</feature>
<feature type="chain" id="PRO_5047098888" description="Secreted protein" evidence="1">
    <location>
        <begin position="29"/>
        <end position="148"/>
    </location>
</feature>
<evidence type="ECO:0000313" key="2">
    <source>
        <dbReference type="EMBL" id="MDI3409300.1"/>
    </source>
</evidence>
<accession>A0ABT6SM90</accession>
<evidence type="ECO:0000313" key="3">
    <source>
        <dbReference type="Proteomes" id="UP001223978"/>
    </source>
</evidence>